<dbReference type="GO" id="GO:0016579">
    <property type="term" value="P:protein deubiquitination"/>
    <property type="evidence" value="ECO:0007669"/>
    <property type="project" value="InterPro"/>
</dbReference>
<evidence type="ECO:0000256" key="2">
    <source>
        <dbReference type="SAM" id="MobiDB-lite"/>
    </source>
</evidence>
<evidence type="ECO:0000259" key="3">
    <source>
        <dbReference type="PROSITE" id="PS50235"/>
    </source>
</evidence>
<sequence length="232" mass="26095">NNTKEVIRSSSLIKSQDMSIECRDPMADIPSLDPVVAPVASLHNLGNTCFLNSVLEVLRYTPGFLDGLIKLHEEILTEETASEKESSDGDHSGTSLNWQVVKNTYTMYQEMNKREQQHKEIATSDASSMAIRPSGLLDNIRELNPIFEGHFQHDAQELLQCLLCYIEDAEKELVQLRKNERIKQEKMEADIDIEPKLSEHMPHVSENIEVGLTARGATSNNQNSLKSGECQD</sequence>
<dbReference type="GO" id="GO:0004843">
    <property type="term" value="F:cysteine-type deubiquitinase activity"/>
    <property type="evidence" value="ECO:0007669"/>
    <property type="project" value="InterPro"/>
</dbReference>
<organism evidence="4">
    <name type="scientific">Arion vulgaris</name>
    <dbReference type="NCBI Taxonomy" id="1028688"/>
    <lineage>
        <taxon>Eukaryota</taxon>
        <taxon>Metazoa</taxon>
        <taxon>Spiralia</taxon>
        <taxon>Lophotrochozoa</taxon>
        <taxon>Mollusca</taxon>
        <taxon>Gastropoda</taxon>
        <taxon>Heterobranchia</taxon>
        <taxon>Euthyneura</taxon>
        <taxon>Panpulmonata</taxon>
        <taxon>Eupulmonata</taxon>
        <taxon>Stylommatophora</taxon>
        <taxon>Helicina</taxon>
        <taxon>Arionoidea</taxon>
        <taxon>Arionidae</taxon>
        <taxon>Arion</taxon>
    </lineage>
</organism>
<dbReference type="PANTHER" id="PTHR24006:SF905">
    <property type="entry name" value="UBIQUITIN CARBOXYL-TERMINAL HYDROLASE 1"/>
    <property type="match status" value="1"/>
</dbReference>
<name>A0A0B6YXR9_9EUPU</name>
<feature type="compositionally biased region" description="Polar residues" evidence="2">
    <location>
        <begin position="216"/>
        <end position="226"/>
    </location>
</feature>
<dbReference type="PROSITE" id="PS50235">
    <property type="entry name" value="USP_3"/>
    <property type="match status" value="1"/>
</dbReference>
<feature type="domain" description="USP" evidence="3">
    <location>
        <begin position="40"/>
        <end position="232"/>
    </location>
</feature>
<dbReference type="GO" id="GO:0005829">
    <property type="term" value="C:cytosol"/>
    <property type="evidence" value="ECO:0007669"/>
    <property type="project" value="TreeGrafter"/>
</dbReference>
<dbReference type="InterPro" id="IPR050164">
    <property type="entry name" value="Peptidase_C19"/>
</dbReference>
<dbReference type="EMBL" id="HACG01014304">
    <property type="protein sequence ID" value="CEK61169.1"/>
    <property type="molecule type" value="Transcribed_RNA"/>
</dbReference>
<dbReference type="InterPro" id="IPR028889">
    <property type="entry name" value="USP"/>
</dbReference>
<dbReference type="InterPro" id="IPR038765">
    <property type="entry name" value="Papain-like_cys_pep_sf"/>
</dbReference>
<evidence type="ECO:0000313" key="4">
    <source>
        <dbReference type="EMBL" id="CEK61169.1"/>
    </source>
</evidence>
<dbReference type="PANTHER" id="PTHR24006">
    <property type="entry name" value="UBIQUITIN CARBOXYL-TERMINAL HYDROLASE"/>
    <property type="match status" value="1"/>
</dbReference>
<dbReference type="Pfam" id="PF00443">
    <property type="entry name" value="UCH"/>
    <property type="match status" value="1"/>
</dbReference>
<reference evidence="4" key="1">
    <citation type="submission" date="2014-12" db="EMBL/GenBank/DDBJ databases">
        <title>Insight into the proteome of Arion vulgaris.</title>
        <authorList>
            <person name="Aradska J."/>
            <person name="Bulat T."/>
            <person name="Smidak R."/>
            <person name="Sarate P."/>
            <person name="Gangsoo J."/>
            <person name="Sialana F."/>
            <person name="Bilban M."/>
            <person name="Lubec G."/>
        </authorList>
    </citation>
    <scope>NUCLEOTIDE SEQUENCE</scope>
    <source>
        <tissue evidence="4">Skin</tissue>
    </source>
</reference>
<gene>
    <name evidence="4" type="primary">ORF41513</name>
</gene>
<dbReference type="AlphaFoldDB" id="A0A0B6YXR9"/>
<feature type="non-terminal residue" evidence="4">
    <location>
        <position position="232"/>
    </location>
</feature>
<feature type="non-terminal residue" evidence="4">
    <location>
        <position position="1"/>
    </location>
</feature>
<evidence type="ECO:0000256" key="1">
    <source>
        <dbReference type="SAM" id="Coils"/>
    </source>
</evidence>
<feature type="region of interest" description="Disordered" evidence="2">
    <location>
        <begin position="213"/>
        <end position="232"/>
    </location>
</feature>
<keyword evidence="1" id="KW-0175">Coiled coil</keyword>
<feature type="coiled-coil region" evidence="1">
    <location>
        <begin position="159"/>
        <end position="186"/>
    </location>
</feature>
<accession>A0A0B6YXR9</accession>
<proteinExistence type="predicted"/>
<dbReference type="Gene3D" id="3.90.70.10">
    <property type="entry name" value="Cysteine proteinases"/>
    <property type="match status" value="1"/>
</dbReference>
<dbReference type="SUPFAM" id="SSF54001">
    <property type="entry name" value="Cysteine proteinases"/>
    <property type="match status" value="1"/>
</dbReference>
<protein>
    <recommendedName>
        <fullName evidence="3">USP domain-containing protein</fullName>
    </recommendedName>
</protein>
<dbReference type="GO" id="GO:0005634">
    <property type="term" value="C:nucleus"/>
    <property type="evidence" value="ECO:0007669"/>
    <property type="project" value="TreeGrafter"/>
</dbReference>
<dbReference type="InterPro" id="IPR001394">
    <property type="entry name" value="Peptidase_C19_UCH"/>
</dbReference>